<dbReference type="Pfam" id="PF00672">
    <property type="entry name" value="HAMP"/>
    <property type="match status" value="1"/>
</dbReference>
<evidence type="ECO:0000259" key="7">
    <source>
        <dbReference type="PROSITE" id="PS50885"/>
    </source>
</evidence>
<dbReference type="InterPro" id="IPR004089">
    <property type="entry name" value="MCPsignal_dom"/>
</dbReference>
<reference evidence="9" key="1">
    <citation type="journal article" date="2019" name="Int. J. Syst. Evol. Microbiol.">
        <title>The Global Catalogue of Microorganisms (GCM) 10K type strain sequencing project: providing services to taxonomists for standard genome sequencing and annotation.</title>
        <authorList>
            <consortium name="The Broad Institute Genomics Platform"/>
            <consortium name="The Broad Institute Genome Sequencing Center for Infectious Disease"/>
            <person name="Wu L."/>
            <person name="Ma J."/>
        </authorList>
    </citation>
    <scope>NUCLEOTIDE SEQUENCE [LARGE SCALE GENOMIC DNA]</scope>
    <source>
        <strain evidence="9">NBRC 100033</strain>
    </source>
</reference>
<keyword evidence="5" id="KW-0472">Membrane</keyword>
<dbReference type="InterPro" id="IPR003660">
    <property type="entry name" value="HAMP_dom"/>
</dbReference>
<dbReference type="SMART" id="SM00304">
    <property type="entry name" value="HAMP"/>
    <property type="match status" value="1"/>
</dbReference>
<evidence type="ECO:0000256" key="1">
    <source>
        <dbReference type="ARBA" id="ARBA00004370"/>
    </source>
</evidence>
<evidence type="ECO:0000259" key="6">
    <source>
        <dbReference type="PROSITE" id="PS50111"/>
    </source>
</evidence>
<evidence type="ECO:0000256" key="4">
    <source>
        <dbReference type="PROSITE-ProRule" id="PRU00284"/>
    </source>
</evidence>
<keyword evidence="5" id="KW-1133">Transmembrane helix</keyword>
<evidence type="ECO:0000256" key="3">
    <source>
        <dbReference type="ARBA" id="ARBA00029447"/>
    </source>
</evidence>
<name>A0ABQ6A322_9GAMM</name>
<feature type="transmembrane region" description="Helical" evidence="5">
    <location>
        <begin position="62"/>
        <end position="85"/>
    </location>
</feature>
<evidence type="ECO:0000313" key="9">
    <source>
        <dbReference type="Proteomes" id="UP001156682"/>
    </source>
</evidence>
<comment type="subcellular location">
    <subcellularLocation>
        <location evidence="1">Membrane</location>
    </subcellularLocation>
</comment>
<dbReference type="InterPro" id="IPR004090">
    <property type="entry name" value="Chemotax_Me-accpt_rcpt"/>
</dbReference>
<feature type="domain" description="Methyl-accepting transducer" evidence="6">
    <location>
        <begin position="147"/>
        <end position="383"/>
    </location>
</feature>
<dbReference type="Proteomes" id="UP001156682">
    <property type="component" value="Unassembled WGS sequence"/>
</dbReference>
<keyword evidence="5" id="KW-0812">Transmembrane</keyword>
<feature type="transmembrane region" description="Helical" evidence="5">
    <location>
        <begin position="20"/>
        <end position="42"/>
    </location>
</feature>
<evidence type="ECO:0000313" key="8">
    <source>
        <dbReference type="EMBL" id="GLR65311.1"/>
    </source>
</evidence>
<keyword evidence="9" id="KW-1185">Reference proteome</keyword>
<protein>
    <submittedName>
        <fullName evidence="8">Methyl-accepting chemotaxis protein</fullName>
    </submittedName>
</protein>
<dbReference type="SMART" id="SM00283">
    <property type="entry name" value="MA"/>
    <property type="match status" value="1"/>
</dbReference>
<dbReference type="EMBL" id="BSOR01000080">
    <property type="protein sequence ID" value="GLR65311.1"/>
    <property type="molecule type" value="Genomic_DNA"/>
</dbReference>
<dbReference type="RefSeq" id="WP_027850992.1">
    <property type="nucleotide sequence ID" value="NZ_BSOR01000080.1"/>
</dbReference>
<dbReference type="PRINTS" id="PR00260">
    <property type="entry name" value="CHEMTRNSDUCR"/>
</dbReference>
<sequence length="593" mass="66162">MSLYRTIEKTFWYTLTRKIIGNVIALLLPQAILVISAIVLLGKLEKEVTAVGQQAALYPMLMNFWLLLGISSAIALAVGIFTVFFMRSLFVKPIRDITQVLKAIREKNGDISATLPDYTHDEISEMARSYNDFSGQLKEMINEARDHSVNVALNAARVQKMVNQANASSHIQEEKAQQIFESSSQSTQAVEEISSNTLHISDQTQNNLEDIHQSSNELKDVSKQIQGVAQLAQGFQDTVATLSSNSENIITILRLVEDFSEQTNLLALNASIEAARAGEAGRGFAVVADEVRGLAQKVGDATQQINTNITEMTNLVKKTEVGSNTILGDVQEAEGFMVRTSDQFINMVTSFEQMSQQLTTISAAIEELSNTNRMTHKNVTSIADLSHSVKEDMELSRESAYELETATQRTQELLSRFIIGYGGFERITQIGLAYAEEITEKLESLAGQGVNLFDTNYQAINPDEKHIHYMTSYIKPAEGVLQPLYDDFLKKHPEFAYAVGITSEGYVPIHHAKVSKPRTGDPAIDNLNSRQMRIYFDTRAEKRRCTHDSPFLLQTFIRDTGEILNDLSIPLYISGRRWGSLIMGFETKHLLAD</sequence>
<comment type="caution">
    <text evidence="8">The sequence shown here is derived from an EMBL/GenBank/DDBJ whole genome shotgun (WGS) entry which is preliminary data.</text>
</comment>
<evidence type="ECO:0000256" key="2">
    <source>
        <dbReference type="ARBA" id="ARBA00023224"/>
    </source>
</evidence>
<evidence type="ECO:0000256" key="5">
    <source>
        <dbReference type="SAM" id="Phobius"/>
    </source>
</evidence>
<proteinExistence type="inferred from homology"/>
<dbReference type="CDD" id="cd06225">
    <property type="entry name" value="HAMP"/>
    <property type="match status" value="1"/>
</dbReference>
<dbReference type="Pfam" id="PF00015">
    <property type="entry name" value="MCPsignal"/>
    <property type="match status" value="1"/>
</dbReference>
<dbReference type="PROSITE" id="PS50885">
    <property type="entry name" value="HAMP"/>
    <property type="match status" value="1"/>
</dbReference>
<accession>A0ABQ6A322</accession>
<dbReference type="Gene3D" id="1.10.287.950">
    <property type="entry name" value="Methyl-accepting chemotaxis protein"/>
    <property type="match status" value="1"/>
</dbReference>
<keyword evidence="2 4" id="KW-0807">Transducer</keyword>
<comment type="similarity">
    <text evidence="3">Belongs to the methyl-accepting chemotaxis (MCP) protein family.</text>
</comment>
<feature type="domain" description="HAMP" evidence="7">
    <location>
        <begin position="88"/>
        <end position="142"/>
    </location>
</feature>
<dbReference type="PANTHER" id="PTHR32089">
    <property type="entry name" value="METHYL-ACCEPTING CHEMOTAXIS PROTEIN MCPB"/>
    <property type="match status" value="1"/>
</dbReference>
<dbReference type="SUPFAM" id="SSF58104">
    <property type="entry name" value="Methyl-accepting chemotaxis protein (MCP) signaling domain"/>
    <property type="match status" value="1"/>
</dbReference>
<organism evidence="8 9">
    <name type="scientific">Marinospirillum insulare</name>
    <dbReference type="NCBI Taxonomy" id="217169"/>
    <lineage>
        <taxon>Bacteria</taxon>
        <taxon>Pseudomonadati</taxon>
        <taxon>Pseudomonadota</taxon>
        <taxon>Gammaproteobacteria</taxon>
        <taxon>Oceanospirillales</taxon>
        <taxon>Oceanospirillaceae</taxon>
        <taxon>Marinospirillum</taxon>
    </lineage>
</organism>
<gene>
    <name evidence="8" type="ORF">GCM10007878_27500</name>
</gene>
<dbReference type="PROSITE" id="PS50111">
    <property type="entry name" value="CHEMOTAXIS_TRANSDUC_2"/>
    <property type="match status" value="1"/>
</dbReference>
<dbReference type="PANTHER" id="PTHR32089:SF112">
    <property type="entry name" value="LYSOZYME-LIKE PROTEIN-RELATED"/>
    <property type="match status" value="1"/>
</dbReference>